<comment type="similarity">
    <text evidence="2">Belongs to the amidase family.</text>
</comment>
<dbReference type="RefSeq" id="WP_253653559.1">
    <property type="nucleotide sequence ID" value="NZ_BAAAOE010000001.1"/>
</dbReference>
<accession>A0ABT1GYD4</accession>
<organism evidence="5 6">
    <name type="scientific">Williamsia serinedens</name>
    <dbReference type="NCBI Taxonomy" id="391736"/>
    <lineage>
        <taxon>Bacteria</taxon>
        <taxon>Bacillati</taxon>
        <taxon>Actinomycetota</taxon>
        <taxon>Actinomycetes</taxon>
        <taxon>Mycobacteriales</taxon>
        <taxon>Nocardiaceae</taxon>
        <taxon>Williamsia</taxon>
    </lineage>
</organism>
<feature type="domain" description="Amidase" evidence="4">
    <location>
        <begin position="27"/>
        <end position="472"/>
    </location>
</feature>
<dbReference type="Pfam" id="PF01425">
    <property type="entry name" value="Amidase"/>
    <property type="match status" value="1"/>
</dbReference>
<comment type="catalytic activity">
    <reaction evidence="1">
        <text>a monocarboxylic acid amide + H2O = a monocarboxylate + NH4(+)</text>
        <dbReference type="Rhea" id="RHEA:12020"/>
        <dbReference type="ChEBI" id="CHEBI:15377"/>
        <dbReference type="ChEBI" id="CHEBI:28938"/>
        <dbReference type="ChEBI" id="CHEBI:35757"/>
        <dbReference type="ChEBI" id="CHEBI:83628"/>
        <dbReference type="EC" id="3.5.1.4"/>
    </reaction>
</comment>
<name>A0ABT1GYD4_9NOCA</name>
<evidence type="ECO:0000313" key="6">
    <source>
        <dbReference type="Proteomes" id="UP001205740"/>
    </source>
</evidence>
<evidence type="ECO:0000256" key="2">
    <source>
        <dbReference type="ARBA" id="ARBA00009199"/>
    </source>
</evidence>
<proteinExistence type="inferred from homology"/>
<dbReference type="EMBL" id="JAMTCG010000002">
    <property type="protein sequence ID" value="MCP2159971.1"/>
    <property type="molecule type" value="Genomic_DNA"/>
</dbReference>
<reference evidence="5 6" key="1">
    <citation type="submission" date="2022-06" db="EMBL/GenBank/DDBJ databases">
        <title>Genomic Encyclopedia of Archaeal and Bacterial Type Strains, Phase II (KMG-II): from individual species to whole genera.</title>
        <authorList>
            <person name="Goeker M."/>
        </authorList>
    </citation>
    <scope>NUCLEOTIDE SEQUENCE [LARGE SCALE GENOMIC DNA]</scope>
    <source>
        <strain evidence="5 6">DSM 45037</strain>
    </source>
</reference>
<dbReference type="InterPro" id="IPR020556">
    <property type="entry name" value="Amidase_CS"/>
</dbReference>
<dbReference type="InterPro" id="IPR036928">
    <property type="entry name" value="AS_sf"/>
</dbReference>
<dbReference type="PROSITE" id="PS00571">
    <property type="entry name" value="AMIDASES"/>
    <property type="match status" value="1"/>
</dbReference>
<dbReference type="Gene3D" id="3.90.1300.10">
    <property type="entry name" value="Amidase signature (AS) domain"/>
    <property type="match status" value="1"/>
</dbReference>
<dbReference type="InterPro" id="IPR023631">
    <property type="entry name" value="Amidase_dom"/>
</dbReference>
<evidence type="ECO:0000256" key="3">
    <source>
        <dbReference type="ARBA" id="ARBA00012922"/>
    </source>
</evidence>
<gene>
    <name evidence="5" type="ORF">LX12_001150</name>
</gene>
<dbReference type="InterPro" id="IPR000120">
    <property type="entry name" value="Amidase"/>
</dbReference>
<keyword evidence="6" id="KW-1185">Reference proteome</keyword>
<evidence type="ECO:0000259" key="4">
    <source>
        <dbReference type="Pfam" id="PF01425"/>
    </source>
</evidence>
<dbReference type="PANTHER" id="PTHR11895:SF7">
    <property type="entry name" value="GLUTAMYL-TRNA(GLN) AMIDOTRANSFERASE SUBUNIT A, MITOCHONDRIAL"/>
    <property type="match status" value="1"/>
</dbReference>
<protein>
    <recommendedName>
        <fullName evidence="3">amidase</fullName>
        <ecNumber evidence="3">3.5.1.4</ecNumber>
    </recommendedName>
</protein>
<dbReference type="SUPFAM" id="SSF75304">
    <property type="entry name" value="Amidase signature (AS) enzymes"/>
    <property type="match status" value="1"/>
</dbReference>
<evidence type="ECO:0000313" key="5">
    <source>
        <dbReference type="EMBL" id="MCP2159971.1"/>
    </source>
</evidence>
<dbReference type="PANTHER" id="PTHR11895">
    <property type="entry name" value="TRANSAMIDASE"/>
    <property type="match status" value="1"/>
</dbReference>
<sequence length="493" mass="51427">MDQGDYLALDATAMAASVRDGAVTASELLEAAIVRADTVDPQIHAITRRLDDDVRDRAMCALDGPLAGVPFLLKDLFQSQAGVVETGGSRALADAVAPETDTVVARWLNAGAVVFGRTNVPEFGIKGTTNPALFGPTHNPWDLTRSPGGSSGGSAAAVAAGIVPVAGANDGGGSIRIPAACCGVFGLKPGRGVVPTGPGQGEFFYGGAVTGVVSRTVRDSALFLDVVRGTDPVAPPYTFASPARSYVAATQQDPPRLRIGVQLESSLADGPDPEVVAAVRATADQLTELGHTVVEARPAIDEQQLAEDFLVPWFAHVAATVDELRERGARDDDFELDTRVLAALGRATGAVDHERALLRWHTHVRALSEFHRDHDLLLTPTTATTAPPLGAYATSGLERAGAGIALRARLGRLIASTGAAQAGVLRNLRWVPFTQLANITGRPAVSVPLHESSAGLPIGVQFVAPPGGEGLLFSLSARLEEALPWAVRRPPIR</sequence>
<dbReference type="EC" id="3.5.1.4" evidence="3"/>
<comment type="caution">
    <text evidence="5">The sequence shown here is derived from an EMBL/GenBank/DDBJ whole genome shotgun (WGS) entry which is preliminary data.</text>
</comment>
<evidence type="ECO:0000256" key="1">
    <source>
        <dbReference type="ARBA" id="ARBA00001311"/>
    </source>
</evidence>
<dbReference type="Proteomes" id="UP001205740">
    <property type="component" value="Unassembled WGS sequence"/>
</dbReference>